<evidence type="ECO:0000313" key="2">
    <source>
        <dbReference type="Proteomes" id="UP000499080"/>
    </source>
</evidence>
<keyword evidence="2" id="KW-1185">Reference proteome</keyword>
<proteinExistence type="predicted"/>
<reference evidence="1 2" key="1">
    <citation type="journal article" date="2019" name="Sci. Rep.">
        <title>Orb-weaving spider Araneus ventricosus genome elucidates the spidroin gene catalogue.</title>
        <authorList>
            <person name="Kono N."/>
            <person name="Nakamura H."/>
            <person name="Ohtoshi R."/>
            <person name="Moran D.A.P."/>
            <person name="Shinohara A."/>
            <person name="Yoshida Y."/>
            <person name="Fujiwara M."/>
            <person name="Mori M."/>
            <person name="Tomita M."/>
            <person name="Arakawa K."/>
        </authorList>
    </citation>
    <scope>NUCLEOTIDE SEQUENCE [LARGE SCALE GENOMIC DNA]</scope>
</reference>
<accession>A0A4Y2BTP0</accession>
<organism evidence="1 2">
    <name type="scientific">Araneus ventricosus</name>
    <name type="common">Orbweaver spider</name>
    <name type="synonym">Epeira ventricosa</name>
    <dbReference type="NCBI Taxonomy" id="182803"/>
    <lineage>
        <taxon>Eukaryota</taxon>
        <taxon>Metazoa</taxon>
        <taxon>Ecdysozoa</taxon>
        <taxon>Arthropoda</taxon>
        <taxon>Chelicerata</taxon>
        <taxon>Arachnida</taxon>
        <taxon>Araneae</taxon>
        <taxon>Araneomorphae</taxon>
        <taxon>Entelegynae</taxon>
        <taxon>Araneoidea</taxon>
        <taxon>Araneidae</taxon>
        <taxon>Araneus</taxon>
    </lineage>
</organism>
<name>A0A4Y2BTP0_ARAVE</name>
<dbReference type="AlphaFoldDB" id="A0A4Y2BTP0"/>
<sequence>MTRPPRQSIEHCGPHIISPLRVSHATTPQTEVQPLIGRGNTIHTITISHREARLCLLITQVLIPIFEAPPLSGIGLVIRSRLRGRRIPGSKLDSTENPPYAGLLHAKSYVGAKCPPAGAVWKFRK</sequence>
<evidence type="ECO:0000313" key="1">
    <source>
        <dbReference type="EMBL" id="GBL94977.1"/>
    </source>
</evidence>
<comment type="caution">
    <text evidence="1">The sequence shown here is derived from an EMBL/GenBank/DDBJ whole genome shotgun (WGS) entry which is preliminary data.</text>
</comment>
<protein>
    <submittedName>
        <fullName evidence="1">Uncharacterized protein</fullName>
    </submittedName>
</protein>
<dbReference type="Proteomes" id="UP000499080">
    <property type="component" value="Unassembled WGS sequence"/>
</dbReference>
<gene>
    <name evidence="1" type="ORF">AVEN_187489_1</name>
</gene>
<dbReference type="EMBL" id="BGPR01000107">
    <property type="protein sequence ID" value="GBL94977.1"/>
    <property type="molecule type" value="Genomic_DNA"/>
</dbReference>